<feature type="region of interest" description="Disordered" evidence="1">
    <location>
        <begin position="135"/>
        <end position="157"/>
    </location>
</feature>
<feature type="compositionally biased region" description="Basic and acidic residues" evidence="1">
    <location>
        <begin position="185"/>
        <end position="202"/>
    </location>
</feature>
<organism evidence="2 3">
    <name type="scientific">Symbiodinium natans</name>
    <dbReference type="NCBI Taxonomy" id="878477"/>
    <lineage>
        <taxon>Eukaryota</taxon>
        <taxon>Sar</taxon>
        <taxon>Alveolata</taxon>
        <taxon>Dinophyceae</taxon>
        <taxon>Suessiales</taxon>
        <taxon>Symbiodiniaceae</taxon>
        <taxon>Symbiodinium</taxon>
    </lineage>
</organism>
<dbReference type="AlphaFoldDB" id="A0A812PU53"/>
<evidence type="ECO:0000313" key="3">
    <source>
        <dbReference type="Proteomes" id="UP000604046"/>
    </source>
</evidence>
<evidence type="ECO:0000313" key="2">
    <source>
        <dbReference type="EMBL" id="CAE7364238.1"/>
    </source>
</evidence>
<comment type="caution">
    <text evidence="2">The sequence shown here is derived from an EMBL/GenBank/DDBJ whole genome shotgun (WGS) entry which is preliminary data.</text>
</comment>
<dbReference type="EMBL" id="CAJNDS010002188">
    <property type="protein sequence ID" value="CAE7364238.1"/>
    <property type="molecule type" value="Genomic_DNA"/>
</dbReference>
<sequence>MRFRAALLARALELGLPKRSKGKEVADMVAESMLRILDLDRSLRQRVFQSLSVYALDWGNALMQVFVASFISLQMPSDGWRWEEALALVFEKSCLTSRKPLSLFSAMHFNFEDALHGARWLYLIAARPDDIPADIGGEKAATNSDGKSAQGRAEKDSERIHRLRRVWTETPAVFKRLREEQERKVEEMLSHQNVGKDPRPDSPRSLAPTGPPIHELLYEDAKRLRSPLRLGLLAATTLRQEKMDQEVKSRMTIAVRRWREMLAQVLLIAAFAPGLRAGQIVMEAEMCIAGCASSLQDDNPPCSSQLRTVQMASGSCSLWLQEAHLRLAEDHDSLLSVAGGASASWKDRVRITMTARLKLLVKFKQVEEQWGSGLEELLQDLNPDVPRFRMEKLTAGFAPFEAPEPRLAPFEPAEAAAAAMPQHLRVSAESCPTVNFTAQSGTSRANANTGTPPRRGSGYFGTLVSGMGGMVQVAAFWLQIFWQGTGAAEGKNGQVKVCKRWVLQTLSVQDENSEIVHDDSVVSQCNPVQPTQRVKYRPLRLPKNLARNGQSLNSRQSMHEFTTQLLHVMEGGLRSARMKQSTPVVQQLKLCAGSPSLARRTARRSVVADFFNPVLRLSQAFTGGTPTFQKGVHVKTQAELDFSTDIAPVQFWHLCLVKLAMGGACSCSCETDATYYALAELKNRLEGQTKVVQPDPRIDPKVHVTFLSVEKEDGGSVSFSPLKFTLRDLTFRTSCLVEGTKTRLAGAAAVKGATASCKKAGVSEGAAKSIVDSMVSVAQKASSAADQAKEMLRLETATERTIKVDVTVDLVKELNVEEVSVSIKDFHTDVALAETILSIKTFRSFVERAISAKASEIATRRIFQ</sequence>
<protein>
    <submittedName>
        <fullName evidence="2">Uncharacterized protein</fullName>
    </submittedName>
</protein>
<gene>
    <name evidence="2" type="ORF">SNAT2548_LOCUS19704</name>
</gene>
<evidence type="ECO:0000256" key="1">
    <source>
        <dbReference type="SAM" id="MobiDB-lite"/>
    </source>
</evidence>
<dbReference type="OrthoDB" id="429616at2759"/>
<name>A0A812PU53_9DINO</name>
<keyword evidence="3" id="KW-1185">Reference proteome</keyword>
<feature type="region of interest" description="Disordered" evidence="1">
    <location>
        <begin position="185"/>
        <end position="212"/>
    </location>
</feature>
<dbReference type="Proteomes" id="UP000604046">
    <property type="component" value="Unassembled WGS sequence"/>
</dbReference>
<accession>A0A812PU53</accession>
<reference evidence="2" key="1">
    <citation type="submission" date="2021-02" db="EMBL/GenBank/DDBJ databases">
        <authorList>
            <person name="Dougan E. K."/>
            <person name="Rhodes N."/>
            <person name="Thang M."/>
            <person name="Chan C."/>
        </authorList>
    </citation>
    <scope>NUCLEOTIDE SEQUENCE</scope>
</reference>
<proteinExistence type="predicted"/>